<protein>
    <submittedName>
        <fullName evidence="1">Uncharacterized protein</fullName>
    </submittedName>
</protein>
<gene>
    <name evidence="1" type="ORF">RaK2_00018</name>
</gene>
<proteinExistence type="predicted"/>
<organism evidence="1 2">
    <name type="scientific">Klebsiella phage vB_KleM_RaK2</name>
    <dbReference type="NCBI Taxonomy" id="1147094"/>
    <lineage>
        <taxon>Viruses</taxon>
        <taxon>Duplodnaviria</taxon>
        <taxon>Heunggongvirae</taxon>
        <taxon>Uroviricota</taxon>
        <taxon>Caudoviricetes</taxon>
        <taxon>Alcyoneusvirus</taxon>
        <taxon>Alcyoneusvirus RaK2</taxon>
    </lineage>
</organism>
<dbReference type="RefSeq" id="YP_007007173.1">
    <property type="nucleotide sequence ID" value="NC_019526.1"/>
</dbReference>
<sequence length="177" mass="20729">MHTKTLKLRNTRNKMYTVIFVSQPYNNEDDYSKSTDGSMTIKNSNSKLETNKIIHELINDYYHKDNKNTALNHLDYGDFGLVVLLDGCVLQEFNMNDIDYSDLTSPIESTDYFDIKSIDNKVSKNISNINKFAHDFKLEESNTFRKLKTMYQAIEMEKNERRQLSILLEKYPDMGGR</sequence>
<evidence type="ECO:0000313" key="2">
    <source>
        <dbReference type="Proteomes" id="UP000007524"/>
    </source>
</evidence>
<reference evidence="1 2" key="1">
    <citation type="journal article" date="2012" name="J. Virol.">
        <title>Genome of Klebsiella sp.-Infecting Bacteriophage vB_KleM_RaK2.</title>
        <authorList>
            <person name="Simoliunas E."/>
            <person name="Kaliniene L."/>
            <person name="Truncaite L."/>
            <person name="Klausa V."/>
            <person name="Zajanckauskaite A."/>
            <person name="Meskys R."/>
        </authorList>
    </citation>
    <scope>NUCLEOTIDE SEQUENCE [LARGE SCALE GENOMIC DNA]</scope>
</reference>
<dbReference type="GeneID" id="14012606"/>
<evidence type="ECO:0000313" key="1">
    <source>
        <dbReference type="EMBL" id="AFA44291.1"/>
    </source>
</evidence>
<dbReference type="Proteomes" id="UP000007524">
    <property type="component" value="Segment"/>
</dbReference>
<keyword evidence="2" id="KW-1185">Reference proteome</keyword>
<accession>H6X3H5</accession>
<dbReference type="EMBL" id="JQ513383">
    <property type="protein sequence ID" value="AFA44291.1"/>
    <property type="molecule type" value="Genomic_DNA"/>
</dbReference>
<name>H6X3H5_9CAUD</name>
<dbReference type="KEGG" id="vg:14012606"/>